<name>L8JTA5_9BACT</name>
<dbReference type="AlphaFoldDB" id="L8JTA5"/>
<dbReference type="EMBL" id="AMZN01000051">
    <property type="protein sequence ID" value="ELR70577.1"/>
    <property type="molecule type" value="Genomic_DNA"/>
</dbReference>
<reference evidence="1 2" key="1">
    <citation type="submission" date="2012-12" db="EMBL/GenBank/DDBJ databases">
        <title>Genome assembly of Fulvivirga imtechensis AK7.</title>
        <authorList>
            <person name="Nupur N."/>
            <person name="Khatri I."/>
            <person name="Kumar R."/>
            <person name="Subramanian S."/>
            <person name="Pinnaka A."/>
        </authorList>
    </citation>
    <scope>NUCLEOTIDE SEQUENCE [LARGE SCALE GENOMIC DNA]</scope>
    <source>
        <strain evidence="1 2">AK7</strain>
    </source>
</reference>
<evidence type="ECO:0000313" key="2">
    <source>
        <dbReference type="Proteomes" id="UP000011135"/>
    </source>
</evidence>
<protein>
    <submittedName>
        <fullName evidence="1">Uncharacterized protein</fullName>
    </submittedName>
</protein>
<dbReference type="Proteomes" id="UP000011135">
    <property type="component" value="Unassembled WGS sequence"/>
</dbReference>
<sequence length="43" mass="4918">MAQITNIARNPERKEDMPFVLMIRLTIKATNASDQNGRYKPAI</sequence>
<proteinExistence type="predicted"/>
<accession>L8JTA5</accession>
<organism evidence="1 2">
    <name type="scientific">Fulvivirga imtechensis AK7</name>
    <dbReference type="NCBI Taxonomy" id="1237149"/>
    <lineage>
        <taxon>Bacteria</taxon>
        <taxon>Pseudomonadati</taxon>
        <taxon>Bacteroidota</taxon>
        <taxon>Cytophagia</taxon>
        <taxon>Cytophagales</taxon>
        <taxon>Fulvivirgaceae</taxon>
        <taxon>Fulvivirga</taxon>
    </lineage>
</organism>
<gene>
    <name evidence="1" type="ORF">C900_03558</name>
</gene>
<comment type="caution">
    <text evidence="1">The sequence shown here is derived from an EMBL/GenBank/DDBJ whole genome shotgun (WGS) entry which is preliminary data.</text>
</comment>
<evidence type="ECO:0000313" key="1">
    <source>
        <dbReference type="EMBL" id="ELR70577.1"/>
    </source>
</evidence>
<keyword evidence="2" id="KW-1185">Reference proteome</keyword>